<accession>A0A098SFN6</accession>
<dbReference type="GO" id="GO:0051301">
    <property type="term" value="P:cell division"/>
    <property type="evidence" value="ECO:0007669"/>
    <property type="project" value="UniProtKB-KW"/>
</dbReference>
<evidence type="ECO:0000256" key="3">
    <source>
        <dbReference type="ARBA" id="ARBA00022829"/>
    </source>
</evidence>
<evidence type="ECO:0000256" key="4">
    <source>
        <dbReference type="ARBA" id="ARBA00023306"/>
    </source>
</evidence>
<dbReference type="InterPro" id="IPR036388">
    <property type="entry name" value="WH-like_DNA-bd_sf"/>
</dbReference>
<evidence type="ECO:0000313" key="6">
    <source>
        <dbReference type="EMBL" id="KGE89747.1"/>
    </source>
</evidence>
<sequence length="201" mass="22843">MDPIIPHIESLIFASDEPITLKEIRDCLETVLEATFKDEELMEGITTLQARYAQEGYGFELTEIAGGYQFLTKPAYHNTVGTFLRQTTRKRLSRAALETLSIIAYRQPITKSTMEKIRGVSCDYSVQKLLEKELVEITGRDEGPGRPLLYGTSSKFMDYFGLKSLEDLPKPKEFKEADFEIGEKAPIEEDVTEGDSREEEE</sequence>
<evidence type="ECO:0000256" key="1">
    <source>
        <dbReference type="ARBA" id="ARBA00022490"/>
    </source>
</evidence>
<keyword evidence="7" id="KW-1185">Reference proteome</keyword>
<dbReference type="Pfam" id="PF04079">
    <property type="entry name" value="SMC_ScpB"/>
    <property type="match status" value="1"/>
</dbReference>
<evidence type="ECO:0000313" key="7">
    <source>
        <dbReference type="Proteomes" id="UP000029736"/>
    </source>
</evidence>
<dbReference type="Gene3D" id="1.10.10.10">
    <property type="entry name" value="Winged helix-like DNA-binding domain superfamily/Winged helix DNA-binding domain"/>
    <property type="match status" value="2"/>
</dbReference>
<dbReference type="GO" id="GO:0051304">
    <property type="term" value="P:chromosome separation"/>
    <property type="evidence" value="ECO:0007669"/>
    <property type="project" value="InterPro"/>
</dbReference>
<organism evidence="6 7">
    <name type="scientific">Phaeodactylibacter xiamenensis</name>
    <dbReference type="NCBI Taxonomy" id="1524460"/>
    <lineage>
        <taxon>Bacteria</taxon>
        <taxon>Pseudomonadati</taxon>
        <taxon>Bacteroidota</taxon>
        <taxon>Saprospiria</taxon>
        <taxon>Saprospirales</taxon>
        <taxon>Haliscomenobacteraceae</taxon>
        <taxon>Phaeodactylibacter</taxon>
    </lineage>
</organism>
<feature type="region of interest" description="Disordered" evidence="5">
    <location>
        <begin position="175"/>
        <end position="201"/>
    </location>
</feature>
<dbReference type="EMBL" id="JPOS01000003">
    <property type="protein sequence ID" value="KGE89747.1"/>
    <property type="molecule type" value="Genomic_DNA"/>
</dbReference>
<feature type="compositionally biased region" description="Basic and acidic residues" evidence="5">
    <location>
        <begin position="175"/>
        <end position="187"/>
    </location>
</feature>
<evidence type="ECO:0000256" key="5">
    <source>
        <dbReference type="SAM" id="MobiDB-lite"/>
    </source>
</evidence>
<keyword evidence="1" id="KW-0963">Cytoplasm</keyword>
<feature type="compositionally biased region" description="Acidic residues" evidence="5">
    <location>
        <begin position="188"/>
        <end position="201"/>
    </location>
</feature>
<dbReference type="PANTHER" id="PTHR34298">
    <property type="entry name" value="SEGREGATION AND CONDENSATION PROTEIN B"/>
    <property type="match status" value="1"/>
</dbReference>
<evidence type="ECO:0000256" key="2">
    <source>
        <dbReference type="ARBA" id="ARBA00022618"/>
    </source>
</evidence>
<keyword evidence="2" id="KW-0132">Cell division</keyword>
<dbReference type="NCBIfam" id="TIGR00281">
    <property type="entry name" value="SMC-Scp complex subunit ScpB"/>
    <property type="match status" value="1"/>
</dbReference>
<keyword evidence="4" id="KW-0131">Cell cycle</keyword>
<dbReference type="RefSeq" id="WP_044215961.1">
    <property type="nucleotide sequence ID" value="NZ_JBKAGJ010000005.1"/>
</dbReference>
<dbReference type="PANTHER" id="PTHR34298:SF2">
    <property type="entry name" value="SEGREGATION AND CONDENSATION PROTEIN B"/>
    <property type="match status" value="1"/>
</dbReference>
<dbReference type="SUPFAM" id="SSF46785">
    <property type="entry name" value="Winged helix' DNA-binding domain"/>
    <property type="match status" value="2"/>
</dbReference>
<keyword evidence="3" id="KW-0159">Chromosome partition</keyword>
<protein>
    <submittedName>
        <fullName evidence="6">S-(Hydroxymethyl)glutathione dehydrogenase</fullName>
    </submittedName>
</protein>
<dbReference type="STRING" id="1524460.IX84_01595"/>
<gene>
    <name evidence="6" type="ORF">IX84_01595</name>
</gene>
<name>A0A098SFN6_9BACT</name>
<proteinExistence type="predicted"/>
<dbReference type="InterPro" id="IPR036390">
    <property type="entry name" value="WH_DNA-bd_sf"/>
</dbReference>
<dbReference type="OrthoDB" id="9806226at2"/>
<dbReference type="Proteomes" id="UP000029736">
    <property type="component" value="Unassembled WGS sequence"/>
</dbReference>
<dbReference type="AlphaFoldDB" id="A0A098SFN6"/>
<comment type="caution">
    <text evidence="6">The sequence shown here is derived from an EMBL/GenBank/DDBJ whole genome shotgun (WGS) entry which is preliminary data.</text>
</comment>
<dbReference type="PIRSF" id="PIRSF019345">
    <property type="entry name" value="ScpB"/>
    <property type="match status" value="1"/>
</dbReference>
<reference evidence="6 7" key="1">
    <citation type="journal article" date="2014" name="Int. J. Syst. Evol. Microbiol.">
        <title>Phaeodactylibacter xiamenensis gen. nov., sp. nov., a member of the family Saprospiraceae isolated from the marine alga Phaeodactylum tricornutum.</title>
        <authorList>
            <person name="Chen Z.Jr."/>
            <person name="Lei X."/>
            <person name="Lai Q."/>
            <person name="Li Y."/>
            <person name="Zhang B."/>
            <person name="Zhang J."/>
            <person name="Zhang H."/>
            <person name="Yang L."/>
            <person name="Zheng W."/>
            <person name="Tian Y."/>
            <person name="Yu Z."/>
            <person name="Xu H.Jr."/>
            <person name="Zheng T."/>
        </authorList>
    </citation>
    <scope>NUCLEOTIDE SEQUENCE [LARGE SCALE GENOMIC DNA]</scope>
    <source>
        <strain evidence="6 7">KD52</strain>
    </source>
</reference>
<dbReference type="InterPro" id="IPR005234">
    <property type="entry name" value="ScpB_csome_segregation"/>
</dbReference>